<reference evidence="1 2" key="1">
    <citation type="submission" date="2010-08" db="EMBL/GenBank/DDBJ databases">
        <authorList>
            <person name="Durkin A.S."/>
            <person name="Madupu R."/>
            <person name="Torralba M."/>
            <person name="Gillis M."/>
            <person name="Methe B."/>
            <person name="Sutton G."/>
            <person name="Nelson K.E."/>
        </authorList>
    </citation>
    <scope>NUCLEOTIDE SEQUENCE [LARGE SCALE GENOMIC DNA]</scope>
    <source>
        <strain evidence="1 2">FB035-09AN</strain>
    </source>
</reference>
<gene>
    <name evidence="1" type="ORF">HMPREF9296_2503</name>
</gene>
<evidence type="ECO:0000313" key="1">
    <source>
        <dbReference type="EMBL" id="EFL46855.1"/>
    </source>
</evidence>
<dbReference type="STRING" id="866771.HMPREF9296_2503"/>
<sequence length="78" mass="9100">MKPTHLARLSDEAATTLYAFLEADYTAERIENIQAIEDYLMDQWRDNNTINPDLALRFLDTLRVLRKDLKAFLPTEEA</sequence>
<protein>
    <submittedName>
        <fullName evidence="1">Uncharacterized protein</fullName>
    </submittedName>
</protein>
<dbReference type="AlphaFoldDB" id="E1KNW7"/>
<dbReference type="EMBL" id="AEDO01000013">
    <property type="protein sequence ID" value="EFL46855.1"/>
    <property type="molecule type" value="Genomic_DNA"/>
</dbReference>
<dbReference type="RefSeq" id="WP_004355754.1">
    <property type="nucleotide sequence ID" value="NZ_AEDO01000013.1"/>
</dbReference>
<dbReference type="Proteomes" id="UP000003610">
    <property type="component" value="Unassembled WGS sequence"/>
</dbReference>
<organism evidence="1 2">
    <name type="scientific">Prevotella disiens FB035-09AN</name>
    <dbReference type="NCBI Taxonomy" id="866771"/>
    <lineage>
        <taxon>Bacteria</taxon>
        <taxon>Pseudomonadati</taxon>
        <taxon>Bacteroidota</taxon>
        <taxon>Bacteroidia</taxon>
        <taxon>Bacteroidales</taxon>
        <taxon>Prevotellaceae</taxon>
        <taxon>Prevotella</taxon>
    </lineage>
</organism>
<name>E1KNW7_9BACT</name>
<accession>E1KNW7</accession>
<proteinExistence type="predicted"/>
<comment type="caution">
    <text evidence="1">The sequence shown here is derived from an EMBL/GenBank/DDBJ whole genome shotgun (WGS) entry which is preliminary data.</text>
</comment>
<evidence type="ECO:0000313" key="2">
    <source>
        <dbReference type="Proteomes" id="UP000003610"/>
    </source>
</evidence>